<dbReference type="Gene3D" id="1.25.40.10">
    <property type="entry name" value="Tetratricopeptide repeat domain"/>
    <property type="match status" value="2"/>
</dbReference>
<gene>
    <name evidence="2" type="ORF">SDC9_23900</name>
</gene>
<accession>A0A644UGN2</accession>
<proteinExistence type="predicted"/>
<keyword evidence="1" id="KW-0472">Membrane</keyword>
<protein>
    <submittedName>
        <fullName evidence="2">Uncharacterized protein</fullName>
    </submittedName>
</protein>
<feature type="transmembrane region" description="Helical" evidence="1">
    <location>
        <begin position="20"/>
        <end position="39"/>
    </location>
</feature>
<reference evidence="2" key="1">
    <citation type="submission" date="2019-08" db="EMBL/GenBank/DDBJ databases">
        <authorList>
            <person name="Kucharzyk K."/>
            <person name="Murdoch R.W."/>
            <person name="Higgins S."/>
            <person name="Loffler F."/>
        </authorList>
    </citation>
    <scope>NUCLEOTIDE SEQUENCE</scope>
</reference>
<evidence type="ECO:0000256" key="1">
    <source>
        <dbReference type="SAM" id="Phobius"/>
    </source>
</evidence>
<sequence length="376" mass="41938">MILKVTKKPLILNHLIMKKYVMIISLLACSLAAMAYLSGNPGDRDVFRAYELRMSGKADEAKALLLQVLDTDSTNAMAHYEMARLNFYLLTGGGGTQLEDVTAHISKAADLEPDNVIYAYYRAVSGFMNAFMFMQTGREDKIKDAVDETCGLLKQVLELKPDYCEPMLYLVEIYGMLPPGIGGDSTQAVYYAGKLSETNAYFGARAREVLAPEGTDLVKFWENEIAGNGRTPELLYRTAIAGILAGNPEVAEKYYGEVKSKDPSANLLQLQLGRYHMMKVMQNRELASTELPAAITCFEKYLQTLPEPVVPLRAFTLGLMARANMFLGKQEEGEKLQQQATATDKYFSRASGVPDQLLFEPPDKICHHYFSFFSPF</sequence>
<organism evidence="2">
    <name type="scientific">bioreactor metagenome</name>
    <dbReference type="NCBI Taxonomy" id="1076179"/>
    <lineage>
        <taxon>unclassified sequences</taxon>
        <taxon>metagenomes</taxon>
        <taxon>ecological metagenomes</taxon>
    </lineage>
</organism>
<name>A0A644UGN2_9ZZZZ</name>
<keyword evidence="1" id="KW-0812">Transmembrane</keyword>
<keyword evidence="1" id="KW-1133">Transmembrane helix</keyword>
<dbReference type="AlphaFoldDB" id="A0A644UGN2"/>
<dbReference type="InterPro" id="IPR011990">
    <property type="entry name" value="TPR-like_helical_dom_sf"/>
</dbReference>
<comment type="caution">
    <text evidence="2">The sequence shown here is derived from an EMBL/GenBank/DDBJ whole genome shotgun (WGS) entry which is preliminary data.</text>
</comment>
<evidence type="ECO:0000313" key="2">
    <source>
        <dbReference type="EMBL" id="MPL78039.1"/>
    </source>
</evidence>
<dbReference type="EMBL" id="VSSQ01000112">
    <property type="protein sequence ID" value="MPL78039.1"/>
    <property type="molecule type" value="Genomic_DNA"/>
</dbReference>
<dbReference type="SUPFAM" id="SSF48452">
    <property type="entry name" value="TPR-like"/>
    <property type="match status" value="1"/>
</dbReference>